<protein>
    <recommendedName>
        <fullName evidence="3">DUF1918 domain-containing protein</fullName>
    </recommendedName>
</protein>
<dbReference type="AlphaFoldDB" id="A0A7W3TD61"/>
<evidence type="ECO:0008006" key="3">
    <source>
        <dbReference type="Google" id="ProtNLM"/>
    </source>
</evidence>
<evidence type="ECO:0000313" key="1">
    <source>
        <dbReference type="EMBL" id="MBB0244709.1"/>
    </source>
</evidence>
<gene>
    <name evidence="1" type="ORF">FNQ90_11480</name>
</gene>
<organism evidence="1 2">
    <name type="scientific">Streptomyces alkaliphilus</name>
    <dbReference type="NCBI Taxonomy" id="1472722"/>
    <lineage>
        <taxon>Bacteria</taxon>
        <taxon>Bacillati</taxon>
        <taxon>Actinomycetota</taxon>
        <taxon>Actinomycetes</taxon>
        <taxon>Kitasatosporales</taxon>
        <taxon>Streptomycetaceae</taxon>
        <taxon>Streptomyces</taxon>
    </lineage>
</organism>
<accession>A0A7W3TD61</accession>
<evidence type="ECO:0000313" key="2">
    <source>
        <dbReference type="Proteomes" id="UP000538929"/>
    </source>
</evidence>
<dbReference type="EMBL" id="VKHT01000297">
    <property type="protein sequence ID" value="MBB0244709.1"/>
    <property type="molecule type" value="Genomic_DNA"/>
</dbReference>
<name>A0A7W3TD61_9ACTN</name>
<keyword evidence="2" id="KW-1185">Reference proteome</keyword>
<dbReference type="Proteomes" id="UP000538929">
    <property type="component" value="Unassembled WGS sequence"/>
</dbReference>
<sequence length="82" mass="9600">MENHHPDHVEWTPRKGELVVDTSRGTTGRVMDVWNGRVWLRPAIGGREWDTRVEYLRRPDTTEALRARMAELDLHRRAGGLR</sequence>
<comment type="caution">
    <text evidence="1">The sequence shown here is derived from an EMBL/GenBank/DDBJ whole genome shotgun (WGS) entry which is preliminary data.</text>
</comment>
<reference evidence="2" key="1">
    <citation type="submission" date="2019-10" db="EMBL/GenBank/DDBJ databases">
        <title>Streptomyces sp. nov., a novel actinobacterium isolated from alkaline environment.</title>
        <authorList>
            <person name="Golinska P."/>
        </authorList>
    </citation>
    <scope>NUCLEOTIDE SEQUENCE [LARGE SCALE GENOMIC DNA]</scope>
    <source>
        <strain evidence="2">DSM 42118</strain>
    </source>
</reference>
<proteinExistence type="predicted"/>